<proteinExistence type="predicted"/>
<dbReference type="Proteomes" id="UP000029431">
    <property type="component" value="Chromosome"/>
</dbReference>
<accession>V9W724</accession>
<dbReference type="GO" id="GO:1901135">
    <property type="term" value="P:carbohydrate derivative metabolic process"/>
    <property type="evidence" value="ECO:0007669"/>
    <property type="project" value="InterPro"/>
</dbReference>
<dbReference type="SUPFAM" id="SSF46689">
    <property type="entry name" value="Homeodomain-like"/>
    <property type="match status" value="1"/>
</dbReference>
<dbReference type="InterPro" id="IPR035472">
    <property type="entry name" value="RpiR-like_SIS"/>
</dbReference>
<feature type="domain" description="SIS" evidence="5">
    <location>
        <begin position="145"/>
        <end position="287"/>
    </location>
</feature>
<dbReference type="EMBL" id="CP003355">
    <property type="protein sequence ID" value="AHD05500.1"/>
    <property type="molecule type" value="Genomic_DNA"/>
</dbReference>
<dbReference type="InterPro" id="IPR047640">
    <property type="entry name" value="RpiR-like"/>
</dbReference>
<evidence type="ECO:0000313" key="6">
    <source>
        <dbReference type="EMBL" id="AHD05500.1"/>
    </source>
</evidence>
<keyword evidence="2" id="KW-0238">DNA-binding</keyword>
<dbReference type="CDD" id="cd05013">
    <property type="entry name" value="SIS_RpiR"/>
    <property type="match status" value="1"/>
</dbReference>
<dbReference type="SUPFAM" id="SSF53697">
    <property type="entry name" value="SIS domain"/>
    <property type="match status" value="1"/>
</dbReference>
<dbReference type="AlphaFoldDB" id="V9W724"/>
<evidence type="ECO:0000256" key="3">
    <source>
        <dbReference type="ARBA" id="ARBA00023163"/>
    </source>
</evidence>
<sequence length="287" mass="33112">MCKCLHHQNRKVVPTHTNIRKRGQRRGMQNPIFQIPPETYQQLSDSERHLLDFIYKNLPRMSELSILKLSEEASVSTATIVRLMKKLGFDGYTSFKYSIKNNSHAMEDEPIKASVDTQIREAIRKNELEVIQTIQMLDTRQLEKAIQEIYKASKVYVFARGFSEFIGTELTVKLQLMGKNCEMHNDPNIIRVISRKLVKDDVVLFVSLNGETGELVEACKNFKIKEIPTITLTTRIDSSLARLSDIVIVGYKGEQSFFPEYEVRSRLPLHVLSRVLLDAYVIRLNNH</sequence>
<protein>
    <submittedName>
        <fullName evidence="6">Uncharacterized protein</fullName>
    </submittedName>
</protein>
<dbReference type="GO" id="GO:0003700">
    <property type="term" value="F:DNA-binding transcription factor activity"/>
    <property type="evidence" value="ECO:0007669"/>
    <property type="project" value="InterPro"/>
</dbReference>
<dbReference type="InterPro" id="IPR036388">
    <property type="entry name" value="WH-like_DNA-bd_sf"/>
</dbReference>
<evidence type="ECO:0000256" key="1">
    <source>
        <dbReference type="ARBA" id="ARBA00023015"/>
    </source>
</evidence>
<keyword evidence="7" id="KW-1185">Reference proteome</keyword>
<dbReference type="GO" id="GO:0003677">
    <property type="term" value="F:DNA binding"/>
    <property type="evidence" value="ECO:0007669"/>
    <property type="project" value="UniProtKB-KW"/>
</dbReference>
<dbReference type="InterPro" id="IPR009057">
    <property type="entry name" value="Homeodomain-like_sf"/>
</dbReference>
<keyword evidence="1" id="KW-0805">Transcription regulation</keyword>
<dbReference type="GO" id="GO:0097367">
    <property type="term" value="F:carbohydrate derivative binding"/>
    <property type="evidence" value="ECO:0007669"/>
    <property type="project" value="InterPro"/>
</dbReference>
<evidence type="ECO:0000256" key="2">
    <source>
        <dbReference type="ARBA" id="ARBA00023125"/>
    </source>
</evidence>
<dbReference type="Pfam" id="PF01380">
    <property type="entry name" value="SIS"/>
    <property type="match status" value="1"/>
</dbReference>
<dbReference type="InterPro" id="IPR046348">
    <property type="entry name" value="SIS_dom_sf"/>
</dbReference>
<dbReference type="Gene3D" id="3.40.50.10490">
    <property type="entry name" value="Glucose-6-phosphate isomerase like protein, domain 1"/>
    <property type="match status" value="1"/>
</dbReference>
<evidence type="ECO:0000259" key="5">
    <source>
        <dbReference type="PROSITE" id="PS51464"/>
    </source>
</evidence>
<dbReference type="Pfam" id="PF01418">
    <property type="entry name" value="HTH_6"/>
    <property type="match status" value="1"/>
</dbReference>
<dbReference type="InterPro" id="IPR000281">
    <property type="entry name" value="HTH_RpiR"/>
</dbReference>
<dbReference type="HOGENOM" id="CLU_055769_4_2_9"/>
<dbReference type="PROSITE" id="PS51071">
    <property type="entry name" value="HTH_RPIR"/>
    <property type="match status" value="1"/>
</dbReference>
<name>V9W724_9BACL</name>
<dbReference type="PANTHER" id="PTHR30514">
    <property type="entry name" value="GLUCOKINASE"/>
    <property type="match status" value="1"/>
</dbReference>
<dbReference type="PATRIC" id="fig|697284.3.peg.1615"/>
<dbReference type="PANTHER" id="PTHR30514:SF21">
    <property type="entry name" value="RPIR-FAMILY TRANSCRIPTIONAL REGULATOR"/>
    <property type="match status" value="1"/>
</dbReference>
<evidence type="ECO:0000313" key="7">
    <source>
        <dbReference type="Proteomes" id="UP000029431"/>
    </source>
</evidence>
<dbReference type="Gene3D" id="1.10.10.10">
    <property type="entry name" value="Winged helix-like DNA-binding domain superfamily/Winged helix DNA-binding domain"/>
    <property type="match status" value="1"/>
</dbReference>
<reference evidence="6 7" key="1">
    <citation type="journal article" date="2014" name="PLoS ONE">
        <title>How to Kill the Honey Bee Larva: Genomic Potential and Virulence Mechanisms of Paenibacillus larvae.</title>
        <authorList>
            <person name="Djukic M."/>
            <person name="Brzuszkiewicz E."/>
            <person name="Funfhaus A."/>
            <person name="Voss J."/>
            <person name="Gollnow K."/>
            <person name="Poppinga L."/>
            <person name="Liesegang H."/>
            <person name="Garcia-Gonzalez E."/>
            <person name="Genersch E."/>
            <person name="Daniel R."/>
        </authorList>
    </citation>
    <scope>NUCLEOTIDE SEQUENCE [LARGE SCALE GENOMIC DNA]</scope>
    <source>
        <strain evidence="6 7">DSM 25430</strain>
    </source>
</reference>
<dbReference type="eggNOG" id="COG1737">
    <property type="taxonomic scope" value="Bacteria"/>
</dbReference>
<organism evidence="6 7">
    <name type="scientific">Paenibacillus larvae subsp. larvae DSM 25430</name>
    <dbReference type="NCBI Taxonomy" id="697284"/>
    <lineage>
        <taxon>Bacteria</taxon>
        <taxon>Bacillati</taxon>
        <taxon>Bacillota</taxon>
        <taxon>Bacilli</taxon>
        <taxon>Bacillales</taxon>
        <taxon>Paenibacillaceae</taxon>
        <taxon>Paenibacillus</taxon>
    </lineage>
</organism>
<dbReference type="KEGG" id="plv:ERIC2_c16780"/>
<dbReference type="InterPro" id="IPR001347">
    <property type="entry name" value="SIS_dom"/>
</dbReference>
<dbReference type="PROSITE" id="PS51464">
    <property type="entry name" value="SIS"/>
    <property type="match status" value="1"/>
</dbReference>
<evidence type="ECO:0000259" key="4">
    <source>
        <dbReference type="PROSITE" id="PS51071"/>
    </source>
</evidence>
<keyword evidence="3" id="KW-0804">Transcription</keyword>
<feature type="domain" description="HTH rpiR-type" evidence="4">
    <location>
        <begin position="30"/>
        <end position="106"/>
    </location>
</feature>
<gene>
    <name evidence="6" type="ORF">ERIC2_c16780</name>
</gene>